<dbReference type="GO" id="GO:0003690">
    <property type="term" value="F:double-stranded DNA binding"/>
    <property type="evidence" value="ECO:0007669"/>
    <property type="project" value="InterPro"/>
</dbReference>
<dbReference type="EMBL" id="BDSP01000178">
    <property type="protein sequence ID" value="GAX22142.1"/>
    <property type="molecule type" value="Genomic_DNA"/>
</dbReference>
<dbReference type="InterPro" id="IPR045114">
    <property type="entry name" value="Csn12-like"/>
</dbReference>
<organism evidence="1 2">
    <name type="scientific">Fistulifera solaris</name>
    <name type="common">Oleaginous diatom</name>
    <dbReference type="NCBI Taxonomy" id="1519565"/>
    <lineage>
        <taxon>Eukaryota</taxon>
        <taxon>Sar</taxon>
        <taxon>Stramenopiles</taxon>
        <taxon>Ochrophyta</taxon>
        <taxon>Bacillariophyta</taxon>
        <taxon>Bacillariophyceae</taxon>
        <taxon>Bacillariophycidae</taxon>
        <taxon>Naviculales</taxon>
        <taxon>Naviculaceae</taxon>
        <taxon>Fistulifera</taxon>
    </lineage>
</organism>
<sequence>MTDRRVLKKNFVTAARDPFRVAEVLRIPPIAPTKGAPPPTSNSETLEIGGTDWGPVLTAWLDAYQAAEAGYAVLAYDSQAKLHAHFNKLLDSSDGNLLIPALQSVCRSTHHVAVAADQEATSQDHAKLHNAVTLLQESFSRTINDRKEYHPQAPLSEEGSKKAGVLAIVNELFAIYFRLNTLRLCRNLLRPVETRKLHEQGSMGHLVTYRYYVGRLYLFEDQYQDADDHLEFAFSMCHKNAVHNKKAILRYLVPVKIFRGRLPSPQLLAKYGLEEFVSIVDSIRKGDLRTFNNALIEYQHRFIRYVVRRM</sequence>
<gene>
    <name evidence="1" type="ORF">FisN_39Lh007</name>
</gene>
<dbReference type="PANTHER" id="PTHR12732:SF0">
    <property type="entry name" value="PCI DOMAIN-CONTAINING PROTEIN 2"/>
    <property type="match status" value="1"/>
</dbReference>
<dbReference type="SMART" id="SM00753">
    <property type="entry name" value="PAM"/>
    <property type="match status" value="1"/>
</dbReference>
<dbReference type="GO" id="GO:0016973">
    <property type="term" value="P:poly(A)+ mRNA export from nucleus"/>
    <property type="evidence" value="ECO:0007669"/>
    <property type="project" value="TreeGrafter"/>
</dbReference>
<evidence type="ECO:0000313" key="2">
    <source>
        <dbReference type="Proteomes" id="UP000198406"/>
    </source>
</evidence>
<dbReference type="InParanoid" id="A0A1Z5K7L0"/>
<protein>
    <recommendedName>
        <fullName evidence="3">PCI domain-containing protein</fullName>
    </recommendedName>
</protein>
<dbReference type="GO" id="GO:0000973">
    <property type="term" value="P:post-transcriptional tethering of RNA polymerase II gene DNA at nuclear periphery"/>
    <property type="evidence" value="ECO:0007669"/>
    <property type="project" value="TreeGrafter"/>
</dbReference>
<dbReference type="OrthoDB" id="38699at2759"/>
<dbReference type="GO" id="GO:0003723">
    <property type="term" value="F:RNA binding"/>
    <property type="evidence" value="ECO:0007669"/>
    <property type="project" value="InterPro"/>
</dbReference>
<dbReference type="GO" id="GO:0006368">
    <property type="term" value="P:transcription elongation by RNA polymerase II"/>
    <property type="evidence" value="ECO:0007669"/>
    <property type="project" value="TreeGrafter"/>
</dbReference>
<proteinExistence type="predicted"/>
<dbReference type="Proteomes" id="UP000198406">
    <property type="component" value="Unassembled WGS sequence"/>
</dbReference>
<dbReference type="GO" id="GO:0070390">
    <property type="term" value="C:transcription export complex 2"/>
    <property type="evidence" value="ECO:0007669"/>
    <property type="project" value="TreeGrafter"/>
</dbReference>
<keyword evidence="2" id="KW-1185">Reference proteome</keyword>
<dbReference type="AlphaFoldDB" id="A0A1Z5K7L0"/>
<accession>A0A1Z5K7L0</accession>
<comment type="caution">
    <text evidence="1">The sequence shown here is derived from an EMBL/GenBank/DDBJ whole genome shotgun (WGS) entry which is preliminary data.</text>
</comment>
<evidence type="ECO:0000313" key="1">
    <source>
        <dbReference type="EMBL" id="GAX22142.1"/>
    </source>
</evidence>
<reference evidence="1 2" key="1">
    <citation type="journal article" date="2015" name="Plant Cell">
        <title>Oil accumulation by the oleaginous diatom Fistulifera solaris as revealed by the genome and transcriptome.</title>
        <authorList>
            <person name="Tanaka T."/>
            <person name="Maeda Y."/>
            <person name="Veluchamy A."/>
            <person name="Tanaka M."/>
            <person name="Abida H."/>
            <person name="Marechal E."/>
            <person name="Bowler C."/>
            <person name="Muto M."/>
            <person name="Sunaga Y."/>
            <person name="Tanaka M."/>
            <person name="Yoshino T."/>
            <person name="Taniguchi T."/>
            <person name="Fukuda Y."/>
            <person name="Nemoto M."/>
            <person name="Matsumoto M."/>
            <person name="Wong P.S."/>
            <person name="Aburatani S."/>
            <person name="Fujibuchi W."/>
        </authorList>
    </citation>
    <scope>NUCLEOTIDE SEQUENCE [LARGE SCALE GENOMIC DNA]</scope>
    <source>
        <strain evidence="1 2">JPCC DA0580</strain>
    </source>
</reference>
<evidence type="ECO:0008006" key="3">
    <source>
        <dbReference type="Google" id="ProtNLM"/>
    </source>
</evidence>
<name>A0A1Z5K7L0_FISSO</name>
<dbReference type="PANTHER" id="PTHR12732">
    <property type="entry name" value="UNCHARACTERIZED PROTEASOME COMPONENT REGION PCI-CONTAINING"/>
    <property type="match status" value="1"/>
</dbReference>